<evidence type="ECO:0000256" key="4">
    <source>
        <dbReference type="ARBA" id="ARBA00023172"/>
    </source>
</evidence>
<evidence type="ECO:0000313" key="8">
    <source>
        <dbReference type="EMBL" id="ETD72903.1"/>
    </source>
</evidence>
<dbReference type="InterPro" id="IPR042242">
    <property type="entry name" value="RecO_C"/>
</dbReference>
<sequence>MSKRQHKVIDAHAFLLKAIPWSETSCVATVFSRDYGLVAGIAKGAKRPYSVMRPILSHFQPLVVSWSGTGEVKTITQAEFDGFIALPSKALMSAWYLNELLLRSLPPEDSFSILYDEYVFALQNLSSGLDERIVLRRFEWLLLKEVGYGMDESMPDFYQLESEPLLRQRLRQAIDNYLEGKTLNTRKVVTELKNSYPR</sequence>
<dbReference type="Gene3D" id="1.20.1440.120">
    <property type="entry name" value="Recombination protein O, C-terminal domain"/>
    <property type="match status" value="1"/>
</dbReference>
<dbReference type="InterPro" id="IPR012340">
    <property type="entry name" value="NA-bd_OB-fold"/>
</dbReference>
<dbReference type="InterPro" id="IPR022572">
    <property type="entry name" value="DNA_rep/recomb_RecO_N"/>
</dbReference>
<dbReference type="NCBIfam" id="TIGR00613">
    <property type="entry name" value="reco"/>
    <property type="match status" value="1"/>
</dbReference>
<dbReference type="PANTHER" id="PTHR33991:SF1">
    <property type="entry name" value="DNA REPAIR PROTEIN RECO"/>
    <property type="match status" value="1"/>
</dbReference>
<proteinExistence type="inferred from homology"/>
<evidence type="ECO:0000256" key="3">
    <source>
        <dbReference type="ARBA" id="ARBA00022763"/>
    </source>
</evidence>
<feature type="domain" description="DNA replication/recombination mediator RecO N-terminal" evidence="7">
    <location>
        <begin position="11"/>
        <end position="79"/>
    </location>
</feature>
<reference evidence="8 9" key="1">
    <citation type="submission" date="2013-11" db="EMBL/GenBank/DDBJ databases">
        <title>Genomic analysis of Pelistega sp. HM-7.</title>
        <authorList>
            <person name="Kumbhare S.V."/>
            <person name="Shetty S.A."/>
            <person name="Sharma O."/>
            <person name="Dhotre D.P."/>
        </authorList>
    </citation>
    <scope>NUCLEOTIDE SEQUENCE [LARGE SCALE GENOMIC DNA]</scope>
    <source>
        <strain evidence="8 9">HM-7</strain>
    </source>
</reference>
<dbReference type="AlphaFoldDB" id="V8GAC6"/>
<keyword evidence="9" id="KW-1185">Reference proteome</keyword>
<comment type="caution">
    <text evidence="8">The sequence shown here is derived from an EMBL/GenBank/DDBJ whole genome shotgun (WGS) entry which is preliminary data.</text>
</comment>
<dbReference type="Pfam" id="PF02565">
    <property type="entry name" value="RecO_C"/>
    <property type="match status" value="1"/>
</dbReference>
<keyword evidence="4" id="KW-0233">DNA recombination</keyword>
<dbReference type="RefSeq" id="WP_023949165.1">
    <property type="nucleotide sequence ID" value="NZ_AYSV01000009.1"/>
</dbReference>
<dbReference type="OrthoDB" id="9804792at2"/>
<evidence type="ECO:0000256" key="6">
    <source>
        <dbReference type="ARBA" id="ARBA00033409"/>
    </source>
</evidence>
<evidence type="ECO:0000313" key="9">
    <source>
        <dbReference type="Proteomes" id="UP000018766"/>
    </source>
</evidence>
<name>V8GAC6_9BURK</name>
<dbReference type="GO" id="GO:0043590">
    <property type="term" value="C:bacterial nucleoid"/>
    <property type="evidence" value="ECO:0007669"/>
    <property type="project" value="TreeGrafter"/>
</dbReference>
<evidence type="ECO:0000256" key="2">
    <source>
        <dbReference type="ARBA" id="ARBA00021310"/>
    </source>
</evidence>
<evidence type="ECO:0000259" key="7">
    <source>
        <dbReference type="Pfam" id="PF11967"/>
    </source>
</evidence>
<dbReference type="PATRIC" id="fig|1414851.3.peg.328"/>
<dbReference type="GO" id="GO:0006302">
    <property type="term" value="P:double-strand break repair"/>
    <property type="evidence" value="ECO:0007669"/>
    <property type="project" value="TreeGrafter"/>
</dbReference>
<dbReference type="EMBL" id="AYSV01000009">
    <property type="protein sequence ID" value="ETD72903.1"/>
    <property type="molecule type" value="Genomic_DNA"/>
</dbReference>
<evidence type="ECO:0000256" key="5">
    <source>
        <dbReference type="ARBA" id="ARBA00023204"/>
    </source>
</evidence>
<dbReference type="Proteomes" id="UP000018766">
    <property type="component" value="Unassembled WGS sequence"/>
</dbReference>
<dbReference type="InterPro" id="IPR003717">
    <property type="entry name" value="RecO"/>
</dbReference>
<comment type="similarity">
    <text evidence="1">Belongs to the RecO family.</text>
</comment>
<protein>
    <recommendedName>
        <fullName evidence="2">DNA repair protein RecO</fullName>
    </recommendedName>
    <alternativeName>
        <fullName evidence="6">Recombination protein O</fullName>
    </alternativeName>
</protein>
<dbReference type="Gene3D" id="2.40.50.140">
    <property type="entry name" value="Nucleic acid-binding proteins"/>
    <property type="match status" value="1"/>
</dbReference>
<dbReference type="InterPro" id="IPR037278">
    <property type="entry name" value="ARFGAP/RecO"/>
</dbReference>
<dbReference type="PANTHER" id="PTHR33991">
    <property type="entry name" value="DNA REPAIR PROTEIN RECO"/>
    <property type="match status" value="1"/>
</dbReference>
<dbReference type="Pfam" id="PF11967">
    <property type="entry name" value="RecO_N"/>
    <property type="match status" value="1"/>
</dbReference>
<gene>
    <name evidence="8" type="ORF">V757_01530</name>
</gene>
<organism evidence="8 9">
    <name type="scientific">Pelistega indica</name>
    <dbReference type="NCBI Taxonomy" id="1414851"/>
    <lineage>
        <taxon>Bacteria</taxon>
        <taxon>Pseudomonadati</taxon>
        <taxon>Pseudomonadota</taxon>
        <taxon>Betaproteobacteria</taxon>
        <taxon>Burkholderiales</taxon>
        <taxon>Alcaligenaceae</taxon>
        <taxon>Pelistega</taxon>
    </lineage>
</organism>
<evidence type="ECO:0000256" key="1">
    <source>
        <dbReference type="ARBA" id="ARBA00007452"/>
    </source>
</evidence>
<accession>V8GAC6</accession>
<dbReference type="SUPFAM" id="SSF50249">
    <property type="entry name" value="Nucleic acid-binding proteins"/>
    <property type="match status" value="1"/>
</dbReference>
<keyword evidence="3" id="KW-0227">DNA damage</keyword>
<keyword evidence="5" id="KW-0234">DNA repair</keyword>
<dbReference type="SUPFAM" id="SSF57863">
    <property type="entry name" value="ArfGap/RecO-like zinc finger"/>
    <property type="match status" value="1"/>
</dbReference>
<dbReference type="GO" id="GO:0006310">
    <property type="term" value="P:DNA recombination"/>
    <property type="evidence" value="ECO:0007669"/>
    <property type="project" value="UniProtKB-KW"/>
</dbReference>